<dbReference type="Gene3D" id="3.30.70.270">
    <property type="match status" value="1"/>
</dbReference>
<dbReference type="InterPro" id="IPR050469">
    <property type="entry name" value="Diguanylate_Cyclase"/>
</dbReference>
<feature type="coiled-coil region" evidence="1">
    <location>
        <begin position="167"/>
        <end position="194"/>
    </location>
</feature>
<dbReference type="Proteomes" id="UP001333102">
    <property type="component" value="Chromosome"/>
</dbReference>
<gene>
    <name evidence="3" type="ORF">VLY81_01670</name>
</gene>
<keyword evidence="3" id="KW-0808">Transferase</keyword>
<dbReference type="CDD" id="cd01949">
    <property type="entry name" value="GGDEF"/>
    <property type="match status" value="1"/>
</dbReference>
<accession>A0ABZ1BRS6</accession>
<evidence type="ECO:0000259" key="2">
    <source>
        <dbReference type="PROSITE" id="PS50887"/>
    </source>
</evidence>
<dbReference type="Gene3D" id="3.30.450.40">
    <property type="match status" value="1"/>
</dbReference>
<dbReference type="SMART" id="SM00065">
    <property type="entry name" value="GAF"/>
    <property type="match status" value="1"/>
</dbReference>
<organism evidence="3 4">
    <name type="scientific">Geochorda subterranea</name>
    <dbReference type="NCBI Taxonomy" id="3109564"/>
    <lineage>
        <taxon>Bacteria</taxon>
        <taxon>Bacillati</taxon>
        <taxon>Bacillota</taxon>
        <taxon>Limnochordia</taxon>
        <taxon>Limnochordales</taxon>
        <taxon>Geochordaceae</taxon>
        <taxon>Geochorda</taxon>
    </lineage>
</organism>
<dbReference type="InterPro" id="IPR029787">
    <property type="entry name" value="Nucleotide_cyclase"/>
</dbReference>
<dbReference type="Pfam" id="PF01590">
    <property type="entry name" value="GAF"/>
    <property type="match status" value="1"/>
</dbReference>
<dbReference type="GO" id="GO:0052621">
    <property type="term" value="F:diguanylate cyclase activity"/>
    <property type="evidence" value="ECO:0007669"/>
    <property type="project" value="UniProtKB-EC"/>
</dbReference>
<dbReference type="PROSITE" id="PS50887">
    <property type="entry name" value="GGDEF"/>
    <property type="match status" value="1"/>
</dbReference>
<dbReference type="EC" id="2.7.7.65" evidence="3"/>
<dbReference type="Pfam" id="PF00990">
    <property type="entry name" value="GGDEF"/>
    <property type="match status" value="1"/>
</dbReference>
<dbReference type="SUPFAM" id="SSF55073">
    <property type="entry name" value="Nucleotide cyclase"/>
    <property type="match status" value="1"/>
</dbReference>
<reference evidence="4" key="1">
    <citation type="submission" date="2023-12" db="EMBL/GenBank/DDBJ databases">
        <title>Novel isolates from deep terrestrial aquifers shed light on the physiology and ecology of the class Limnochordia.</title>
        <authorList>
            <person name="Karnachuk O.V."/>
            <person name="Lukina A.P."/>
            <person name="Avakyan M.R."/>
            <person name="Kadnikov V."/>
            <person name="Begmatov S."/>
            <person name="Beletsky A.V."/>
            <person name="Mardanov A.V."/>
            <person name="Ravin N.V."/>
        </authorList>
    </citation>
    <scope>NUCLEOTIDE SEQUENCE [LARGE SCALE GENOMIC DNA]</scope>
    <source>
        <strain evidence="4">LN</strain>
    </source>
</reference>
<dbReference type="SMART" id="SM00267">
    <property type="entry name" value="GGDEF"/>
    <property type="match status" value="1"/>
</dbReference>
<dbReference type="InterPro" id="IPR043128">
    <property type="entry name" value="Rev_trsase/Diguanyl_cyclase"/>
</dbReference>
<keyword evidence="1" id="KW-0175">Coiled coil</keyword>
<evidence type="ECO:0000313" key="3">
    <source>
        <dbReference type="EMBL" id="WRP14908.1"/>
    </source>
</evidence>
<name>A0ABZ1BRS6_9FIRM</name>
<keyword evidence="4" id="KW-1185">Reference proteome</keyword>
<sequence>MGQPPRLSEGASVDVLRTLSHLARQLLLPSRAPQPAFDLVVRQAAESLGGDAASLYLCNAEGDFELTAVHGRPFEHRRIPKDQGVVGEVGRRREVVAIEDIRRDPRYATVGRAHQEGFVSMVAAPLMMDHELLGVLGVYWAHHRLLSPAELELVQLLAHYAAGAVALARLVTELDRSNRRLREANARIAEAARRDPLTGVFNRAVFWAALEHLTGERPPSSDTVLLERIALPQPPAAVFMIDLNGFKEFNDAHGHLAGDTVLQEIATLLQGLCGSSGLVARYGGDEFGMLVGVSGTAPDEVTQAIRRTISGHAFAGGQRLDPPSVGHAVYPEEARTARELVALADSRMYRQKPPRVSG</sequence>
<dbReference type="EMBL" id="CP141614">
    <property type="protein sequence ID" value="WRP14908.1"/>
    <property type="molecule type" value="Genomic_DNA"/>
</dbReference>
<dbReference type="SUPFAM" id="SSF55781">
    <property type="entry name" value="GAF domain-like"/>
    <property type="match status" value="1"/>
</dbReference>
<feature type="domain" description="GGDEF" evidence="2">
    <location>
        <begin position="234"/>
        <end position="358"/>
    </location>
</feature>
<proteinExistence type="predicted"/>
<dbReference type="NCBIfam" id="TIGR00254">
    <property type="entry name" value="GGDEF"/>
    <property type="match status" value="1"/>
</dbReference>
<evidence type="ECO:0000313" key="4">
    <source>
        <dbReference type="Proteomes" id="UP001333102"/>
    </source>
</evidence>
<dbReference type="InterPro" id="IPR003018">
    <property type="entry name" value="GAF"/>
</dbReference>
<evidence type="ECO:0000256" key="1">
    <source>
        <dbReference type="SAM" id="Coils"/>
    </source>
</evidence>
<dbReference type="RefSeq" id="WP_324669295.1">
    <property type="nucleotide sequence ID" value="NZ_CP141614.1"/>
</dbReference>
<dbReference type="InterPro" id="IPR000160">
    <property type="entry name" value="GGDEF_dom"/>
</dbReference>
<keyword evidence="3" id="KW-0548">Nucleotidyltransferase</keyword>
<dbReference type="InterPro" id="IPR029016">
    <property type="entry name" value="GAF-like_dom_sf"/>
</dbReference>
<protein>
    <submittedName>
        <fullName evidence="3">Sensor domain-containing diguanylate cyclase</fullName>
        <ecNumber evidence="3">2.7.7.65</ecNumber>
    </submittedName>
</protein>
<dbReference type="PANTHER" id="PTHR45138:SF9">
    <property type="entry name" value="DIGUANYLATE CYCLASE DGCM-RELATED"/>
    <property type="match status" value="1"/>
</dbReference>
<dbReference type="PANTHER" id="PTHR45138">
    <property type="entry name" value="REGULATORY COMPONENTS OF SENSORY TRANSDUCTION SYSTEM"/>
    <property type="match status" value="1"/>
</dbReference>